<dbReference type="PROSITE" id="PS50977">
    <property type="entry name" value="HTH_TETR_2"/>
    <property type="match status" value="1"/>
</dbReference>
<evidence type="ECO:0000256" key="3">
    <source>
        <dbReference type="ARBA" id="ARBA00023163"/>
    </source>
</evidence>
<keyword evidence="8" id="KW-1185">Reference proteome</keyword>
<evidence type="ECO:0000256" key="4">
    <source>
        <dbReference type="PROSITE-ProRule" id="PRU00335"/>
    </source>
</evidence>
<evidence type="ECO:0000313" key="7">
    <source>
        <dbReference type="EMBL" id="SHJ97792.1"/>
    </source>
</evidence>
<dbReference type="GO" id="GO:0000976">
    <property type="term" value="F:transcription cis-regulatory region binding"/>
    <property type="evidence" value="ECO:0007669"/>
    <property type="project" value="TreeGrafter"/>
</dbReference>
<dbReference type="PRINTS" id="PR00455">
    <property type="entry name" value="HTHTETR"/>
</dbReference>
<dbReference type="Gene3D" id="1.10.357.10">
    <property type="entry name" value="Tetracycline Repressor, domain 2"/>
    <property type="match status" value="1"/>
</dbReference>
<proteinExistence type="predicted"/>
<keyword evidence="1" id="KW-0805">Transcription regulation</keyword>
<keyword evidence="3" id="KW-0804">Transcription</keyword>
<feature type="DNA-binding region" description="H-T-H motif" evidence="4">
    <location>
        <begin position="35"/>
        <end position="54"/>
    </location>
</feature>
<dbReference type="InterPro" id="IPR001647">
    <property type="entry name" value="HTH_TetR"/>
</dbReference>
<dbReference type="STRING" id="1848.SAMN05443637_101394"/>
<dbReference type="PANTHER" id="PTHR30055:SF234">
    <property type="entry name" value="HTH-TYPE TRANSCRIPTIONAL REGULATOR BETI"/>
    <property type="match status" value="1"/>
</dbReference>
<dbReference type="AlphaFoldDB" id="A0A1M6NQE1"/>
<protein>
    <submittedName>
        <fullName evidence="7">Transcriptional regulator, TetR family</fullName>
    </submittedName>
</protein>
<feature type="domain" description="HTH tetR-type" evidence="6">
    <location>
        <begin position="13"/>
        <end position="72"/>
    </location>
</feature>
<dbReference type="GO" id="GO:0003700">
    <property type="term" value="F:DNA-binding transcription factor activity"/>
    <property type="evidence" value="ECO:0007669"/>
    <property type="project" value="TreeGrafter"/>
</dbReference>
<organism evidence="7 8">
    <name type="scientific">Pseudonocardia thermophila</name>
    <dbReference type="NCBI Taxonomy" id="1848"/>
    <lineage>
        <taxon>Bacteria</taxon>
        <taxon>Bacillati</taxon>
        <taxon>Actinomycetota</taxon>
        <taxon>Actinomycetes</taxon>
        <taxon>Pseudonocardiales</taxon>
        <taxon>Pseudonocardiaceae</taxon>
        <taxon>Pseudonocardia</taxon>
    </lineage>
</organism>
<dbReference type="InterPro" id="IPR009057">
    <property type="entry name" value="Homeodomain-like_sf"/>
</dbReference>
<reference evidence="7 8" key="1">
    <citation type="submission" date="2016-11" db="EMBL/GenBank/DDBJ databases">
        <authorList>
            <person name="Jaros S."/>
            <person name="Januszkiewicz K."/>
            <person name="Wedrychowicz H."/>
        </authorList>
    </citation>
    <scope>NUCLEOTIDE SEQUENCE [LARGE SCALE GENOMIC DNA]</scope>
    <source>
        <strain evidence="7 8">DSM 43832</strain>
    </source>
</reference>
<evidence type="ECO:0000313" key="8">
    <source>
        <dbReference type="Proteomes" id="UP000184363"/>
    </source>
</evidence>
<feature type="compositionally biased region" description="Basic and acidic residues" evidence="5">
    <location>
        <begin position="192"/>
        <end position="212"/>
    </location>
</feature>
<dbReference type="EMBL" id="FRAP01000001">
    <property type="protein sequence ID" value="SHJ97792.1"/>
    <property type="molecule type" value="Genomic_DNA"/>
</dbReference>
<keyword evidence="2 4" id="KW-0238">DNA-binding</keyword>
<evidence type="ECO:0000259" key="6">
    <source>
        <dbReference type="PROSITE" id="PS50977"/>
    </source>
</evidence>
<name>A0A1M6NQE1_PSETH</name>
<dbReference type="SUPFAM" id="SSF46689">
    <property type="entry name" value="Homeodomain-like"/>
    <property type="match status" value="1"/>
</dbReference>
<evidence type="ECO:0000256" key="1">
    <source>
        <dbReference type="ARBA" id="ARBA00023015"/>
    </source>
</evidence>
<dbReference type="InterPro" id="IPR050109">
    <property type="entry name" value="HTH-type_TetR-like_transc_reg"/>
</dbReference>
<evidence type="ECO:0000256" key="5">
    <source>
        <dbReference type="SAM" id="MobiDB-lite"/>
    </source>
</evidence>
<sequence>MPTRRRAERLPPEERRAAIIDATVPLLFEHGHRVTVRLIAEAAGVAEGTIFTVFRDKDALLEAAVAKAFDPTAALRELAAIDRSTPLRERLVAMVDVVARHLHRAFLLISALGLTGPPTEGPAAERRRRTDEAFLAAMTAVVAPDADALTVPPAELAHLLRLLTFSGTHPVISQGRPLSAEQIVDALLDGVRRRDDGPAQDRADHRRTDHHPTYYIPTGGT</sequence>
<dbReference type="Proteomes" id="UP000184363">
    <property type="component" value="Unassembled WGS sequence"/>
</dbReference>
<accession>A0A1M6NQE1</accession>
<feature type="region of interest" description="Disordered" evidence="5">
    <location>
        <begin position="192"/>
        <end position="221"/>
    </location>
</feature>
<dbReference type="PANTHER" id="PTHR30055">
    <property type="entry name" value="HTH-TYPE TRANSCRIPTIONAL REGULATOR RUTR"/>
    <property type="match status" value="1"/>
</dbReference>
<dbReference type="Pfam" id="PF00440">
    <property type="entry name" value="TetR_N"/>
    <property type="match status" value="1"/>
</dbReference>
<evidence type="ECO:0000256" key="2">
    <source>
        <dbReference type="ARBA" id="ARBA00023125"/>
    </source>
</evidence>
<dbReference type="RefSeq" id="WP_073455049.1">
    <property type="nucleotide sequence ID" value="NZ_CALGVN010000012.1"/>
</dbReference>
<gene>
    <name evidence="7" type="ORF">SAMN05443637_101394</name>
</gene>